<accession>A0A1G8ZL48</accession>
<evidence type="ECO:0000313" key="4">
    <source>
        <dbReference type="Proteomes" id="UP000199155"/>
    </source>
</evidence>
<name>A0A1G8ZL48_9ACTN</name>
<dbReference type="OrthoDB" id="9781415at2"/>
<proteinExistence type="predicted"/>
<feature type="binding site" evidence="2">
    <location>
        <begin position="92"/>
        <end position="95"/>
    </location>
    <ligand>
        <name>substrate</name>
    </ligand>
</feature>
<dbReference type="SMART" id="SM00855">
    <property type="entry name" value="PGAM"/>
    <property type="match status" value="1"/>
</dbReference>
<dbReference type="PANTHER" id="PTHR48100:SF1">
    <property type="entry name" value="HISTIDINE PHOSPHATASE FAMILY PROTEIN-RELATED"/>
    <property type="match status" value="1"/>
</dbReference>
<protein>
    <submittedName>
        <fullName evidence="3">Probable phosphoglycerate mutase</fullName>
    </submittedName>
</protein>
<dbReference type="PANTHER" id="PTHR48100">
    <property type="entry name" value="BROAD-SPECIFICITY PHOSPHATASE YOR283W-RELATED"/>
    <property type="match status" value="1"/>
</dbReference>
<dbReference type="Gene3D" id="3.40.50.1240">
    <property type="entry name" value="Phosphoglycerate mutase-like"/>
    <property type="match status" value="1"/>
</dbReference>
<dbReference type="InterPro" id="IPR013078">
    <property type="entry name" value="His_Pase_superF_clade-1"/>
</dbReference>
<dbReference type="InterPro" id="IPR050275">
    <property type="entry name" value="PGM_Phosphatase"/>
</dbReference>
<gene>
    <name evidence="3" type="ORF">SAMN05421806_10560</name>
</gene>
<dbReference type="GO" id="GO:0016791">
    <property type="term" value="F:phosphatase activity"/>
    <property type="evidence" value="ECO:0007669"/>
    <property type="project" value="TreeGrafter"/>
</dbReference>
<feature type="active site" description="Tele-phosphohistidine intermediate" evidence="1">
    <location>
        <position position="15"/>
    </location>
</feature>
<dbReference type="SUPFAM" id="SSF53254">
    <property type="entry name" value="Phosphoglycerate mutase-like"/>
    <property type="match status" value="1"/>
</dbReference>
<dbReference type="EMBL" id="FNFF01000005">
    <property type="protein sequence ID" value="SDK15842.1"/>
    <property type="molecule type" value="Genomic_DNA"/>
</dbReference>
<feature type="binding site" evidence="2">
    <location>
        <position position="68"/>
    </location>
    <ligand>
        <name>substrate</name>
    </ligand>
</feature>
<evidence type="ECO:0000313" key="3">
    <source>
        <dbReference type="EMBL" id="SDK15842.1"/>
    </source>
</evidence>
<dbReference type="Proteomes" id="UP000199155">
    <property type="component" value="Unassembled WGS sequence"/>
</dbReference>
<evidence type="ECO:0000256" key="1">
    <source>
        <dbReference type="PIRSR" id="PIRSR613078-1"/>
    </source>
</evidence>
<sequence length="217" mass="23713">MGADHPVRTVHVVTHPEATHHTDRLVGGWFDSALTARGLRDAKAVARALREAVPAGAEVELFTSDLLRTRQTADAIAAEFAVPAVPDPRLREKSYGEAGGRPQEWLDRRFVPPPAVGERMAHDEGIEGAETKAQWVRRVYEATEEIVSRPAAHQIVVTHGGSLTFVLAAWIRMPYEAAGYVSFRAPAGSITTLREDGFFHNRQIAVLGDTRHLGATP</sequence>
<reference evidence="3 4" key="1">
    <citation type="submission" date="2016-10" db="EMBL/GenBank/DDBJ databases">
        <authorList>
            <person name="de Groot N.N."/>
        </authorList>
    </citation>
    <scope>NUCLEOTIDE SEQUENCE [LARGE SCALE GENOMIC DNA]</scope>
    <source>
        <strain evidence="3 4">CGMCC 4.5727</strain>
    </source>
</reference>
<dbReference type="InterPro" id="IPR029033">
    <property type="entry name" value="His_PPase_superfam"/>
</dbReference>
<dbReference type="RefSeq" id="WP_093610130.1">
    <property type="nucleotide sequence ID" value="NZ_FNFF01000005.1"/>
</dbReference>
<dbReference type="AlphaFoldDB" id="A0A1G8ZL48"/>
<dbReference type="CDD" id="cd07067">
    <property type="entry name" value="HP_PGM_like"/>
    <property type="match status" value="1"/>
</dbReference>
<dbReference type="Pfam" id="PF00300">
    <property type="entry name" value="His_Phos_1"/>
    <property type="match status" value="1"/>
</dbReference>
<feature type="active site" description="Proton donor/acceptor" evidence="1">
    <location>
        <position position="92"/>
    </location>
</feature>
<keyword evidence="4" id="KW-1185">Reference proteome</keyword>
<dbReference type="GO" id="GO:0005737">
    <property type="term" value="C:cytoplasm"/>
    <property type="evidence" value="ECO:0007669"/>
    <property type="project" value="TreeGrafter"/>
</dbReference>
<evidence type="ECO:0000256" key="2">
    <source>
        <dbReference type="PIRSR" id="PIRSR613078-2"/>
    </source>
</evidence>
<organism evidence="3 4">
    <name type="scientific">Streptomyces indicus</name>
    <dbReference type="NCBI Taxonomy" id="417292"/>
    <lineage>
        <taxon>Bacteria</taxon>
        <taxon>Bacillati</taxon>
        <taxon>Actinomycetota</taxon>
        <taxon>Actinomycetes</taxon>
        <taxon>Kitasatosporales</taxon>
        <taxon>Streptomycetaceae</taxon>
        <taxon>Streptomyces</taxon>
    </lineage>
</organism>
<dbReference type="STRING" id="417292.SAMN05421806_10560"/>